<dbReference type="PATRIC" id="fig|280505.15.peg.3744"/>
<proteinExistence type="predicted"/>
<sequence>MIQILRSWIDFVAENLSLERVVEFFHLKSFLKNLKIILIV</sequence>
<reference evidence="1 2" key="1">
    <citation type="journal article" date="2015" name="PLoS Negl. Trop. Dis.">
        <title>Distribution of Plasmids in Distinct Leptospira Pathogenic Species.</title>
        <authorList>
            <person name="Wang Y."/>
            <person name="Zhuang X."/>
            <person name="Zhong Y."/>
            <person name="Zhang C."/>
            <person name="Zhang Y."/>
            <person name="Zeng L."/>
            <person name="Zhu Y."/>
            <person name="He P."/>
            <person name="Dong K."/>
            <person name="Pal U."/>
            <person name="Guo X."/>
            <person name="Qin J."/>
        </authorList>
    </citation>
    <scope>NUCLEOTIDE SEQUENCE [LARGE SCALE GENOMIC DNA]</scope>
    <source>
        <strain evidence="1 2">56604</strain>
    </source>
</reference>
<dbReference type="Proteomes" id="UP000058857">
    <property type="component" value="Chromosome 1"/>
</dbReference>
<evidence type="ECO:0000313" key="1">
    <source>
        <dbReference type="EMBL" id="ALO28002.1"/>
    </source>
</evidence>
<protein>
    <submittedName>
        <fullName evidence="1">Uncharacterized protein</fullName>
    </submittedName>
</protein>
<organism evidence="1">
    <name type="scientific">Leptospira borgpetersenii serovar Ballum</name>
    <dbReference type="NCBI Taxonomy" id="280505"/>
    <lineage>
        <taxon>Bacteria</taxon>
        <taxon>Pseudomonadati</taxon>
        <taxon>Spirochaetota</taxon>
        <taxon>Spirochaetia</taxon>
        <taxon>Leptospirales</taxon>
        <taxon>Leptospiraceae</taxon>
        <taxon>Leptospira</taxon>
    </lineage>
</organism>
<name>A0A0S2IWH9_LEPBO</name>
<dbReference type="AlphaFoldDB" id="A0A0S2IWH9"/>
<evidence type="ECO:0000313" key="2">
    <source>
        <dbReference type="Proteomes" id="UP000058857"/>
    </source>
</evidence>
<dbReference type="EMBL" id="CP012029">
    <property type="protein sequence ID" value="ALO28002.1"/>
    <property type="molecule type" value="Genomic_DNA"/>
</dbReference>
<gene>
    <name evidence="1" type="ORF">LBBP_03841</name>
</gene>
<accession>A0A0S2IWH9</accession>